<dbReference type="InterPro" id="IPR038220">
    <property type="entry name" value="PHOX_C_sf"/>
</dbReference>
<dbReference type="Pfam" id="PF07976">
    <property type="entry name" value="Phe_hydrox_dim"/>
    <property type="match status" value="1"/>
</dbReference>
<proteinExistence type="inferred from homology"/>
<dbReference type="SUPFAM" id="SSF54373">
    <property type="entry name" value="FAD-linked reductases, C-terminal domain"/>
    <property type="match status" value="1"/>
</dbReference>
<evidence type="ECO:0000256" key="1">
    <source>
        <dbReference type="ARBA" id="ARBA00007801"/>
    </source>
</evidence>
<keyword evidence="8" id="KW-1185">Reference proteome</keyword>
<dbReference type="SUPFAM" id="SSF51905">
    <property type="entry name" value="FAD/NAD(P)-binding domain"/>
    <property type="match status" value="1"/>
</dbReference>
<dbReference type="Gene3D" id="3.50.50.60">
    <property type="entry name" value="FAD/NAD(P)-binding domain"/>
    <property type="match status" value="1"/>
</dbReference>
<evidence type="ECO:0000256" key="3">
    <source>
        <dbReference type="ARBA" id="ARBA00022827"/>
    </source>
</evidence>
<dbReference type="STRING" id="154538.A0A1M2VQB1"/>
<evidence type="ECO:0000313" key="7">
    <source>
        <dbReference type="EMBL" id="OJT09791.1"/>
    </source>
</evidence>
<keyword evidence="4" id="KW-0560">Oxidoreductase</keyword>
<evidence type="ECO:0000313" key="8">
    <source>
        <dbReference type="Proteomes" id="UP000184267"/>
    </source>
</evidence>
<gene>
    <name evidence="7" type="ORF">TRAPUB_13750</name>
</gene>
<comment type="similarity">
    <text evidence="1">Belongs to the PheA/TfdB FAD monooxygenase family.</text>
</comment>
<dbReference type="InterPro" id="IPR012941">
    <property type="entry name" value="Phe_hydrox_C_dim_dom"/>
</dbReference>
<dbReference type="SUPFAM" id="SSF52833">
    <property type="entry name" value="Thioredoxin-like"/>
    <property type="match status" value="1"/>
</dbReference>
<evidence type="ECO:0000256" key="2">
    <source>
        <dbReference type="ARBA" id="ARBA00022630"/>
    </source>
</evidence>
<dbReference type="Gene3D" id="3.30.70.2450">
    <property type="match status" value="1"/>
</dbReference>
<name>A0A1M2VQB1_TRAPU</name>
<keyword evidence="7" id="KW-0503">Monooxygenase</keyword>
<dbReference type="Proteomes" id="UP000184267">
    <property type="component" value="Unassembled WGS sequence"/>
</dbReference>
<dbReference type="OMA" id="SDAHENE"/>
<dbReference type="AlphaFoldDB" id="A0A1M2VQB1"/>
<feature type="non-terminal residue" evidence="7">
    <location>
        <position position="1"/>
    </location>
</feature>
<keyword evidence="2" id="KW-0285">Flavoprotein</keyword>
<protein>
    <submittedName>
        <fullName evidence="7">Phenol 2-monooxygenase</fullName>
    </submittedName>
</protein>
<dbReference type="Gene3D" id="3.40.30.20">
    <property type="match status" value="1"/>
</dbReference>
<evidence type="ECO:0000259" key="5">
    <source>
        <dbReference type="Pfam" id="PF01494"/>
    </source>
</evidence>
<dbReference type="PRINTS" id="PR00420">
    <property type="entry name" value="RNGMNOXGNASE"/>
</dbReference>
<accession>A0A1M2VQB1</accession>
<evidence type="ECO:0000256" key="4">
    <source>
        <dbReference type="ARBA" id="ARBA00023002"/>
    </source>
</evidence>
<dbReference type="OrthoDB" id="1716816at2759"/>
<keyword evidence="3" id="KW-0274">FAD</keyword>
<dbReference type="Pfam" id="PF01494">
    <property type="entry name" value="FAD_binding_3"/>
    <property type="match status" value="1"/>
</dbReference>
<organism evidence="7 8">
    <name type="scientific">Trametes pubescens</name>
    <name type="common">White-rot fungus</name>
    <dbReference type="NCBI Taxonomy" id="154538"/>
    <lineage>
        <taxon>Eukaryota</taxon>
        <taxon>Fungi</taxon>
        <taxon>Dikarya</taxon>
        <taxon>Basidiomycota</taxon>
        <taxon>Agaricomycotina</taxon>
        <taxon>Agaricomycetes</taxon>
        <taxon>Polyporales</taxon>
        <taxon>Polyporaceae</taxon>
        <taxon>Trametes</taxon>
    </lineage>
</organism>
<comment type="caution">
    <text evidence="7">The sequence shown here is derived from an EMBL/GenBank/DDBJ whole genome shotgun (WGS) entry which is preliminary data.</text>
</comment>
<dbReference type="EMBL" id="MNAD01000879">
    <property type="protein sequence ID" value="OJT09791.1"/>
    <property type="molecule type" value="Genomic_DNA"/>
</dbReference>
<dbReference type="PANTHER" id="PTHR43004">
    <property type="entry name" value="TRK SYSTEM POTASSIUM UPTAKE PROTEIN"/>
    <property type="match status" value="1"/>
</dbReference>
<sequence length="510" mass="56650">RLRRVPAFTTPTARYPFACSRHQGGIENIFKDAMLAKGLKVDRPTIPVSLEISEDDAKLKNPDEYPIKVTLKHLDSVEDGNEVMHAKFVIGSDGAHSWVRKTLGLRMEGDQSDYTWGVVDLLAETDFPDVRNLSIIQSQEGSALLIPRENDCIRIYVQLSEADLVDPQTGRVDKDRTNVQKILEIAQKIMSPYRITAVGEPEWWTTYIIGQRFAEKYSLHDRVFIAGDACHTHSPKGGQGMNASMSDTHNLAWKLAYVLRGWAKPALLKTYEAERLKFAKELIDFDRKWATLFSDKGAPTVSEEEMHVMFRKNDEFMSGLGLRYEPSVIVADEWQASASKLTVGQRMIPHVFICAADARPVNIQDRLPADARFKVLVFVGDITDSDTAARVRILADSLVAPAHFLKRYGHGGDNTVFDILCISASSKDAVDYTDFPHVLRSHWSKVLLDDADMQGRSGGGGFSAYGINPQAGAIVVVRPDGHVGLVAPSDRVDVVDAYFASFMLPVQAAT</sequence>
<dbReference type="InterPro" id="IPR036249">
    <property type="entry name" value="Thioredoxin-like_sf"/>
</dbReference>
<reference evidence="7 8" key="1">
    <citation type="submission" date="2016-10" db="EMBL/GenBank/DDBJ databases">
        <title>Genome sequence of the basidiomycete white-rot fungus Trametes pubescens.</title>
        <authorList>
            <person name="Makela M.R."/>
            <person name="Granchi Z."/>
            <person name="Peng M."/>
            <person name="De Vries R.P."/>
            <person name="Grigoriev I."/>
            <person name="Riley R."/>
            <person name="Hilden K."/>
        </authorList>
    </citation>
    <scope>NUCLEOTIDE SEQUENCE [LARGE SCALE GENOMIC DNA]</scope>
    <source>
        <strain evidence="7 8">FBCC735</strain>
    </source>
</reference>
<dbReference type="CDD" id="cd02979">
    <property type="entry name" value="PHOX_C"/>
    <property type="match status" value="1"/>
</dbReference>
<dbReference type="InterPro" id="IPR036188">
    <property type="entry name" value="FAD/NAD-bd_sf"/>
</dbReference>
<dbReference type="PANTHER" id="PTHR43004:SF20">
    <property type="entry name" value="2-MONOOXYGENASE, PUTATIVE (AFU_ORTHOLOGUE AFUA_1G13660)-RELATED"/>
    <property type="match status" value="1"/>
</dbReference>
<feature type="domain" description="FAD-binding" evidence="5">
    <location>
        <begin position="68"/>
        <end position="285"/>
    </location>
</feature>
<evidence type="ECO:0000259" key="6">
    <source>
        <dbReference type="Pfam" id="PF07976"/>
    </source>
</evidence>
<feature type="domain" description="Phenol hydroxylase-like C-terminal dimerisation" evidence="6">
    <location>
        <begin position="323"/>
        <end position="505"/>
    </location>
</feature>
<dbReference type="GO" id="GO:0016709">
    <property type="term" value="F:oxidoreductase activity, acting on paired donors, with incorporation or reduction of molecular oxygen, NAD(P)H as one donor, and incorporation of one atom of oxygen"/>
    <property type="evidence" value="ECO:0007669"/>
    <property type="project" value="UniProtKB-ARBA"/>
</dbReference>
<dbReference type="GO" id="GO:0071949">
    <property type="term" value="F:FAD binding"/>
    <property type="evidence" value="ECO:0007669"/>
    <property type="project" value="InterPro"/>
</dbReference>
<dbReference type="InterPro" id="IPR050641">
    <property type="entry name" value="RIFMO-like"/>
</dbReference>
<dbReference type="InterPro" id="IPR002938">
    <property type="entry name" value="FAD-bd"/>
</dbReference>